<dbReference type="SUPFAM" id="SSF53807">
    <property type="entry name" value="Helical backbone' metal receptor"/>
    <property type="match status" value="1"/>
</dbReference>
<dbReference type="Proteomes" id="UP000305511">
    <property type="component" value="Unassembled WGS sequence"/>
</dbReference>
<evidence type="ECO:0000313" key="2">
    <source>
        <dbReference type="Proteomes" id="UP000305511"/>
    </source>
</evidence>
<reference evidence="1 2" key="1">
    <citation type="submission" date="2019-02" db="EMBL/GenBank/DDBJ databases">
        <title>Bacteria dissemination in different level of health care in South Africa: the effectiveness of infections prevention and control.</title>
        <authorList>
            <person name="Shobo C."/>
            <person name="Amoako D.G."/>
            <person name="Allam M."/>
            <person name="Ismail A."/>
            <person name="Bester L.A."/>
            <person name="Essack S.Y."/>
        </authorList>
    </citation>
    <scope>NUCLEOTIDE SEQUENCE [LARGE SCALE GENOMIC DNA]</scope>
    <source>
        <strain evidence="1 2">2SIL2</strain>
    </source>
</reference>
<comment type="caution">
    <text evidence="1">The sequence shown here is derived from an EMBL/GenBank/DDBJ whole genome shotgun (WGS) entry which is preliminary data.</text>
</comment>
<dbReference type="GO" id="GO:0030001">
    <property type="term" value="P:metal ion transport"/>
    <property type="evidence" value="ECO:0007669"/>
    <property type="project" value="InterPro"/>
</dbReference>
<dbReference type="InterPro" id="IPR006127">
    <property type="entry name" value="ZnuA-like"/>
</dbReference>
<evidence type="ECO:0000313" key="1">
    <source>
        <dbReference type="EMBL" id="TKK60469.1"/>
    </source>
</evidence>
<feature type="non-terminal residue" evidence="1">
    <location>
        <position position="1"/>
    </location>
</feature>
<proteinExistence type="predicted"/>
<gene>
    <name evidence="1" type="ORF">EY666_18745</name>
</gene>
<dbReference type="Pfam" id="PF01297">
    <property type="entry name" value="ZnuA"/>
    <property type="match status" value="1"/>
</dbReference>
<protein>
    <submittedName>
        <fullName evidence="1">Zinc ABC transporter substrate-binding protein</fullName>
    </submittedName>
</protein>
<dbReference type="GO" id="GO:0046872">
    <property type="term" value="F:metal ion binding"/>
    <property type="evidence" value="ECO:0007669"/>
    <property type="project" value="InterPro"/>
</dbReference>
<sequence>GTDFEASASTKVAKTLADETGVELAVLNPLESLTQKEQEAGENYVSVMKENLAALQKSIH</sequence>
<dbReference type="RefSeq" id="WP_170965628.1">
    <property type="nucleotide sequence ID" value="NZ_SIYF01000666.1"/>
</dbReference>
<name>A0A4U3KGN3_ENTFL</name>
<dbReference type="AlphaFoldDB" id="A0A4U3KGN3"/>
<dbReference type="Gene3D" id="3.40.50.1980">
    <property type="entry name" value="Nitrogenase molybdenum iron protein domain"/>
    <property type="match status" value="1"/>
</dbReference>
<organism evidence="1 2">
    <name type="scientific">Enterococcus faecalis</name>
    <name type="common">Streptococcus faecalis</name>
    <dbReference type="NCBI Taxonomy" id="1351"/>
    <lineage>
        <taxon>Bacteria</taxon>
        <taxon>Bacillati</taxon>
        <taxon>Bacillota</taxon>
        <taxon>Bacilli</taxon>
        <taxon>Lactobacillales</taxon>
        <taxon>Enterococcaceae</taxon>
        <taxon>Enterococcus</taxon>
    </lineage>
</organism>
<accession>A0A4U3KGN3</accession>
<dbReference type="EMBL" id="SIYF01000666">
    <property type="protein sequence ID" value="TKK60469.1"/>
    <property type="molecule type" value="Genomic_DNA"/>
</dbReference>